<comment type="similarity">
    <text evidence="1">Belongs to the peptidase C1 family.</text>
</comment>
<dbReference type="OrthoDB" id="10263972at2759"/>
<feature type="domain" description="Peptidase C1A papain C-terminal" evidence="5">
    <location>
        <begin position="133"/>
        <end position="348"/>
    </location>
</feature>
<evidence type="ECO:0000259" key="6">
    <source>
        <dbReference type="SMART" id="SM00848"/>
    </source>
</evidence>
<evidence type="ECO:0000256" key="4">
    <source>
        <dbReference type="SAM" id="SignalP"/>
    </source>
</evidence>
<feature type="chain" id="PRO_5035990659" evidence="4">
    <location>
        <begin position="22"/>
        <end position="362"/>
    </location>
</feature>
<keyword evidence="3" id="KW-1015">Disulfide bond</keyword>
<dbReference type="GO" id="GO:0006508">
    <property type="term" value="P:proteolysis"/>
    <property type="evidence" value="ECO:0007669"/>
    <property type="project" value="InterPro"/>
</dbReference>
<keyword evidence="9" id="KW-1185">Reference proteome</keyword>
<reference evidence="7 9" key="1">
    <citation type="submission" date="2015-02" db="EMBL/GenBank/DDBJ databases">
        <authorList>
            <person name="Chooi Y.-H."/>
        </authorList>
    </citation>
    <scope>NUCLEOTIDE SEQUENCE [LARGE SCALE GENOMIC DNA]</scope>
    <source>
        <strain evidence="7">E3</strain>
    </source>
</reference>
<evidence type="ECO:0000313" key="9">
    <source>
        <dbReference type="Proteomes" id="UP000039324"/>
    </source>
</evidence>
<dbReference type="InterPro" id="IPR013128">
    <property type="entry name" value="Peptidase_C1A"/>
</dbReference>
<dbReference type="CDD" id="cd02248">
    <property type="entry name" value="Peptidase_C1A"/>
    <property type="match status" value="1"/>
</dbReference>
<dbReference type="SMART" id="SM00645">
    <property type="entry name" value="Pept_C1"/>
    <property type="match status" value="1"/>
</dbReference>
<dbReference type="EMBL" id="OVEO01000001">
    <property type="protein sequence ID" value="SPQ93042.1"/>
    <property type="molecule type" value="Genomic_DNA"/>
</dbReference>
<dbReference type="Gene3D" id="3.90.70.10">
    <property type="entry name" value="Cysteine proteinases"/>
    <property type="match status" value="1"/>
</dbReference>
<dbReference type="InterPro" id="IPR000668">
    <property type="entry name" value="Peptidase_C1A_C"/>
</dbReference>
<protein>
    <submittedName>
        <fullName evidence="7">Uncharacterized protein</fullName>
    </submittedName>
</protein>
<dbReference type="PANTHER" id="PTHR12411">
    <property type="entry name" value="CYSTEINE PROTEASE FAMILY C1-RELATED"/>
    <property type="match status" value="1"/>
</dbReference>
<dbReference type="Proteomes" id="UP000039324">
    <property type="component" value="Unassembled WGS sequence"/>
</dbReference>
<evidence type="ECO:0000256" key="3">
    <source>
        <dbReference type="ARBA" id="ARBA00023157"/>
    </source>
</evidence>
<dbReference type="SUPFAM" id="SSF54001">
    <property type="entry name" value="Cysteine proteinases"/>
    <property type="match status" value="1"/>
</dbReference>
<evidence type="ECO:0000313" key="7">
    <source>
        <dbReference type="EMBL" id="CEO94696.1"/>
    </source>
</evidence>
<dbReference type="Proteomes" id="UP000290189">
    <property type="component" value="Unassembled WGS sequence"/>
</dbReference>
<evidence type="ECO:0000256" key="1">
    <source>
        <dbReference type="ARBA" id="ARBA00008455"/>
    </source>
</evidence>
<dbReference type="PROSITE" id="PS00139">
    <property type="entry name" value="THIOL_PROTEASE_CYS"/>
    <property type="match status" value="1"/>
</dbReference>
<dbReference type="FunFam" id="3.90.70.10:FF:000109">
    <property type="entry name" value="Cysteine protease"/>
    <property type="match status" value="1"/>
</dbReference>
<dbReference type="STRING" id="37360.A0A0G4IHJ2"/>
<reference evidence="8 10" key="2">
    <citation type="submission" date="2018-03" db="EMBL/GenBank/DDBJ databases">
        <authorList>
            <person name="Fogelqvist J."/>
        </authorList>
    </citation>
    <scope>NUCLEOTIDE SEQUENCE [LARGE SCALE GENOMIC DNA]</scope>
</reference>
<geneLocation type="mitochondrion" evidence="8"/>
<evidence type="ECO:0000313" key="8">
    <source>
        <dbReference type="EMBL" id="SPQ93042.1"/>
    </source>
</evidence>
<dbReference type="OMA" id="VYYDEEC"/>
<dbReference type="InterPro" id="IPR038765">
    <property type="entry name" value="Papain-like_cys_pep_sf"/>
</dbReference>
<sequence>MAKHLLLVAVVALVPFVSIAAEQLFGEAAEAARRARAGVATPADRFEAFKHDYNKVYNDEEHEQRFAIFQANLNRIEKHNERYRNGQVSFFLDVNQFADMTEKEFRAWRGGGYKKLGQHKADFVHKASPHVALPSKVDWREKGLVTRVKDQKQCGSCWSFSCTGSMEGAHAMATGVLLELSEQQLVDCVDGGADDCQHGGEMQHGFHYAIKHGSEAEKVYPYEATSSHRCRTNLYKEVATFVAFGNVTAYDERSLTSAVALHPGVAVAIDASAFEFQMYAGGVYDNPRCSSFMLDHGVLAVGYGTLGTDDYYIVKNSWGPTWGDNGYILMSRNKNNQCGIATDASFILAGHQHHEMFAEFIE</sequence>
<dbReference type="AlphaFoldDB" id="A0A0G4IHJ2"/>
<evidence type="ECO:0000256" key="2">
    <source>
        <dbReference type="ARBA" id="ARBA00023145"/>
    </source>
</evidence>
<evidence type="ECO:0000259" key="5">
    <source>
        <dbReference type="SMART" id="SM00645"/>
    </source>
</evidence>
<feature type="domain" description="Cathepsin propeptide inhibitor" evidence="6">
    <location>
        <begin position="46"/>
        <end position="105"/>
    </location>
</feature>
<dbReference type="GO" id="GO:0008234">
    <property type="term" value="F:cysteine-type peptidase activity"/>
    <property type="evidence" value="ECO:0007669"/>
    <property type="project" value="InterPro"/>
</dbReference>
<feature type="signal peptide" evidence="4">
    <location>
        <begin position="1"/>
        <end position="21"/>
    </location>
</feature>
<dbReference type="InterPro" id="IPR000169">
    <property type="entry name" value="Pept_cys_AS"/>
</dbReference>
<dbReference type="Pfam" id="PF00112">
    <property type="entry name" value="Peptidase_C1"/>
    <property type="match status" value="1"/>
</dbReference>
<dbReference type="Pfam" id="PF08246">
    <property type="entry name" value="Inhibitor_I29"/>
    <property type="match status" value="1"/>
</dbReference>
<name>A0A0G4IHJ2_PLABS</name>
<dbReference type="PRINTS" id="PR00705">
    <property type="entry name" value="PAPAIN"/>
</dbReference>
<gene>
    <name evidence="7" type="ORF">PBRA_000482</name>
    <name evidence="8" type="ORF">PLBR_LOCUS257</name>
</gene>
<dbReference type="InterPro" id="IPR025660">
    <property type="entry name" value="Pept_his_AS"/>
</dbReference>
<evidence type="ECO:0000313" key="10">
    <source>
        <dbReference type="Proteomes" id="UP000290189"/>
    </source>
</evidence>
<proteinExistence type="inferred from homology"/>
<accession>A0A0G4IHJ2</accession>
<keyword evidence="8" id="KW-0496">Mitochondrion</keyword>
<dbReference type="InterPro" id="IPR039417">
    <property type="entry name" value="Peptidase_C1A_papain-like"/>
</dbReference>
<dbReference type="SMART" id="SM00848">
    <property type="entry name" value="Inhibitor_I29"/>
    <property type="match status" value="1"/>
</dbReference>
<dbReference type="PROSITE" id="PS00639">
    <property type="entry name" value="THIOL_PROTEASE_HIS"/>
    <property type="match status" value="1"/>
</dbReference>
<dbReference type="EMBL" id="CDSF01000001">
    <property type="protein sequence ID" value="CEO94696.1"/>
    <property type="molecule type" value="Genomic_DNA"/>
</dbReference>
<organism evidence="7 9">
    <name type="scientific">Plasmodiophora brassicae</name>
    <name type="common">Clubroot disease agent</name>
    <dbReference type="NCBI Taxonomy" id="37360"/>
    <lineage>
        <taxon>Eukaryota</taxon>
        <taxon>Sar</taxon>
        <taxon>Rhizaria</taxon>
        <taxon>Endomyxa</taxon>
        <taxon>Phytomyxea</taxon>
        <taxon>Plasmodiophorida</taxon>
        <taxon>Plasmodiophoridae</taxon>
        <taxon>Plasmodiophora</taxon>
    </lineage>
</organism>
<keyword evidence="2" id="KW-0865">Zymogen</keyword>
<keyword evidence="4" id="KW-0732">Signal</keyword>
<dbReference type="InterPro" id="IPR013201">
    <property type="entry name" value="Prot_inhib_I29"/>
</dbReference>